<evidence type="ECO:0000259" key="8">
    <source>
        <dbReference type="Pfam" id="PF00326"/>
    </source>
</evidence>
<dbReference type="EMBL" id="JASHIF010000012">
    <property type="protein sequence ID" value="MDI9860649.1"/>
    <property type="molecule type" value="Genomic_DNA"/>
</dbReference>
<dbReference type="InterPro" id="IPR002470">
    <property type="entry name" value="Peptidase_S9A"/>
</dbReference>
<gene>
    <name evidence="10" type="ORF">QM524_15645</name>
</gene>
<dbReference type="EC" id="3.4.21.26" evidence="3"/>
<keyword evidence="5" id="KW-0378">Hydrolase</keyword>
<feature type="signal peptide" evidence="7">
    <location>
        <begin position="1"/>
        <end position="20"/>
    </location>
</feature>
<keyword evidence="4" id="KW-0645">Protease</keyword>
<dbReference type="SUPFAM" id="SSF50993">
    <property type="entry name" value="Peptidase/esterase 'gauge' domain"/>
    <property type="match status" value="1"/>
</dbReference>
<name>A0ABT6YB27_9BACT</name>
<evidence type="ECO:0000256" key="5">
    <source>
        <dbReference type="ARBA" id="ARBA00022801"/>
    </source>
</evidence>
<dbReference type="InterPro" id="IPR051167">
    <property type="entry name" value="Prolyl_oligopep/macrocyclase"/>
</dbReference>
<comment type="caution">
    <text evidence="10">The sequence shown here is derived from an EMBL/GenBank/DDBJ whole genome shotgun (WGS) entry which is preliminary data.</text>
</comment>
<feature type="chain" id="PRO_5045408186" description="prolyl oligopeptidase" evidence="7">
    <location>
        <begin position="21"/>
        <end position="701"/>
    </location>
</feature>
<sequence length="701" mass="78902">MNKSLSLVSALVLAPMLSMAQWKYPETAKVNQVDNYHGTEVADPYRWLEDDRSAETAQWVKAQNTLTFDYLEKIPYRNALKKRIEQVFNYQKLSAPSRKGEWFYFYKNNGLQNQSVLYRQKGLNGAPEVVLDPNQLSPDGTTRLQSFVISKDGKYAAYTLSKGGSDWQDGYVMDLTTKTNLSEKIEWIKVSTISWQGNGFYYSRYPKPEGSALAAKNENHQVWFHRVGTSQSDDQLVYQDLKNLQRFHYLQVTEDEKFAILIVSDRGKGKEGNALFYKKAGQESFQPIVAEVDKFSYSVIDNIGDEFLIETNENAQNSKILRFNPANKSWKVVIPEKAEPLQGARTAGGKLFLSYLKDVTTRVYVHSMDGKLENEVKLPGLGTCSGFGGNADDKFVFYTFTSFTFPPTIYRYDIATKKSTVFTKPELSFDPSAFETKQIFYTSKDGTKVPMFITYKKGLQLNSQNPTLLYAYGGFNVSSLPAFSATLIPFLEQGGVYALANIRGGAEYGEKWHEAGMKLKKQNVYDDFIAAGEYLIAQKYCDNQHLALRGGSNGGLLVGAVINQRPELCKVAFPQVGVMDMLRYHKFTIGWNWSPEYGNSDDATDFKNLYQYSPLHNIKSVAYPATMVTTADHDDRVVPAHSFKYTAELQAKAGAVSSNPLLIRVDVNSGHGASNTAKSIEQTADIYAFLFYNMGFVPKKL</sequence>
<evidence type="ECO:0000256" key="2">
    <source>
        <dbReference type="ARBA" id="ARBA00005228"/>
    </source>
</evidence>
<accession>A0ABT6YB27</accession>
<proteinExistence type="inferred from homology"/>
<evidence type="ECO:0000256" key="1">
    <source>
        <dbReference type="ARBA" id="ARBA00001070"/>
    </source>
</evidence>
<dbReference type="Proteomes" id="UP001236507">
    <property type="component" value="Unassembled WGS sequence"/>
</dbReference>
<keyword evidence="7" id="KW-0732">Signal</keyword>
<dbReference type="PANTHER" id="PTHR42881:SF2">
    <property type="entry name" value="PROLYL ENDOPEPTIDASE"/>
    <property type="match status" value="1"/>
</dbReference>
<dbReference type="InterPro" id="IPR002471">
    <property type="entry name" value="Pept_S9_AS"/>
</dbReference>
<comment type="similarity">
    <text evidence="2">Belongs to the peptidase S9A family.</text>
</comment>
<feature type="domain" description="Peptidase S9 prolyl oligopeptidase catalytic" evidence="8">
    <location>
        <begin position="482"/>
        <end position="694"/>
    </location>
</feature>
<dbReference type="RefSeq" id="WP_283345290.1">
    <property type="nucleotide sequence ID" value="NZ_JASHIF010000012.1"/>
</dbReference>
<evidence type="ECO:0000313" key="10">
    <source>
        <dbReference type="EMBL" id="MDI9860649.1"/>
    </source>
</evidence>
<dbReference type="InterPro" id="IPR023302">
    <property type="entry name" value="Pept_S9A_N"/>
</dbReference>
<dbReference type="InterPro" id="IPR029058">
    <property type="entry name" value="AB_hydrolase_fold"/>
</dbReference>
<organism evidence="10 11">
    <name type="scientific">Flectobacillus roseus</name>
    <dbReference type="NCBI Taxonomy" id="502259"/>
    <lineage>
        <taxon>Bacteria</taxon>
        <taxon>Pseudomonadati</taxon>
        <taxon>Bacteroidota</taxon>
        <taxon>Cytophagia</taxon>
        <taxon>Cytophagales</taxon>
        <taxon>Flectobacillaceae</taxon>
        <taxon>Flectobacillus</taxon>
    </lineage>
</organism>
<dbReference type="Gene3D" id="3.40.50.1820">
    <property type="entry name" value="alpha/beta hydrolase"/>
    <property type="match status" value="1"/>
</dbReference>
<evidence type="ECO:0000256" key="4">
    <source>
        <dbReference type="ARBA" id="ARBA00022670"/>
    </source>
</evidence>
<feature type="domain" description="Peptidase S9A N-terminal" evidence="9">
    <location>
        <begin position="25"/>
        <end position="424"/>
    </location>
</feature>
<dbReference type="PROSITE" id="PS00708">
    <property type="entry name" value="PRO_ENDOPEP_SER"/>
    <property type="match status" value="1"/>
</dbReference>
<evidence type="ECO:0000256" key="3">
    <source>
        <dbReference type="ARBA" id="ARBA00011897"/>
    </source>
</evidence>
<comment type="catalytic activity">
    <reaction evidence="1">
        <text>Hydrolysis of Pro-|-Xaa &gt;&gt; Ala-|-Xaa in oligopeptides.</text>
        <dbReference type="EC" id="3.4.21.26"/>
    </reaction>
</comment>
<dbReference type="InterPro" id="IPR001375">
    <property type="entry name" value="Peptidase_S9_cat"/>
</dbReference>
<dbReference type="PRINTS" id="PR00862">
    <property type="entry name" value="PROLIGOPTASE"/>
</dbReference>
<dbReference type="Pfam" id="PF02897">
    <property type="entry name" value="Peptidase_S9_N"/>
    <property type="match status" value="1"/>
</dbReference>
<evidence type="ECO:0000256" key="7">
    <source>
        <dbReference type="SAM" id="SignalP"/>
    </source>
</evidence>
<evidence type="ECO:0000256" key="6">
    <source>
        <dbReference type="ARBA" id="ARBA00022825"/>
    </source>
</evidence>
<reference evidence="10 11" key="1">
    <citation type="submission" date="2023-05" db="EMBL/GenBank/DDBJ databases">
        <title>Novel species of genus Flectobacillus isolated from stream in China.</title>
        <authorList>
            <person name="Lu H."/>
        </authorList>
    </citation>
    <scope>NUCLEOTIDE SEQUENCE [LARGE SCALE GENOMIC DNA]</scope>
    <source>
        <strain evidence="10 11">KCTC 42575</strain>
    </source>
</reference>
<dbReference type="Pfam" id="PF00326">
    <property type="entry name" value="Peptidase_S9"/>
    <property type="match status" value="1"/>
</dbReference>
<dbReference type="SUPFAM" id="SSF53474">
    <property type="entry name" value="alpha/beta-Hydrolases"/>
    <property type="match status" value="1"/>
</dbReference>
<dbReference type="Gene3D" id="2.130.10.120">
    <property type="entry name" value="Prolyl oligopeptidase, N-terminal domain"/>
    <property type="match status" value="1"/>
</dbReference>
<evidence type="ECO:0000313" key="11">
    <source>
        <dbReference type="Proteomes" id="UP001236507"/>
    </source>
</evidence>
<evidence type="ECO:0000259" key="9">
    <source>
        <dbReference type="Pfam" id="PF02897"/>
    </source>
</evidence>
<protein>
    <recommendedName>
        <fullName evidence="3">prolyl oligopeptidase</fullName>
        <ecNumber evidence="3">3.4.21.26</ecNumber>
    </recommendedName>
</protein>
<dbReference type="PANTHER" id="PTHR42881">
    <property type="entry name" value="PROLYL ENDOPEPTIDASE"/>
    <property type="match status" value="1"/>
</dbReference>
<keyword evidence="11" id="KW-1185">Reference proteome</keyword>
<keyword evidence="6" id="KW-0720">Serine protease</keyword>